<dbReference type="InterPro" id="IPR001878">
    <property type="entry name" value="Znf_CCHC"/>
</dbReference>
<evidence type="ECO:0000256" key="1">
    <source>
        <dbReference type="PROSITE-ProRule" id="PRU00047"/>
    </source>
</evidence>
<evidence type="ECO:0000313" key="5">
    <source>
        <dbReference type="Proteomes" id="UP001590951"/>
    </source>
</evidence>
<sequence length="739" mass="82297">MSTQWQQRPQQYQPPPHYQQPSQYQQPGQYLQPGQYPQPQQYQPNHYHQPQQQGHQGYQQQNAPQQYLPQQHPPQKHGAPQHGAHQQPCQQQPNPAYGRPQTQITAPQACYNCASLDHFAQDCPEPKREVPAGALDPVKFANPLKCPRPGSIVVTRYQTQPHVNHPHASPQGYPPAPGPQCQPGYSHYQPQHSPATPISAQSPAQQQHIQQQWQQYYQYQQAYPQGNHHQQGPLYQQQPYQAPSTQAAGYPNGAHPPSQASPQSSYGSASQMYQPRNSQIHQTPPSTADENPVQYSQRPSGNAADTVVSSYGEQSWSSVQPSSNFADAKQNGDTDTETGEDDLDLLDIPDMPPSPSLAGSNFHLRNTVVSPPINLIGMPLPANFVVADTIYPIASPAPEKNGFCQSKYLRDTNLKTLYENIKESKYWKDHKDDPIFSERPRDDIVAALDEILSKVRERYVSGEANEDATRKSRSQSRSVSTRHDSGDFRGDLETLERNLAELKARAAEMERNRQLAKVKNGPPPQSAVSENPNGSQIKVKQEEESTAQSAVSEKAPKSVQETEDVLASLGVTGPPKPVVANGGPCHTSTHGSPNENYIPRSRSSSKAEASHLPQDHYTNGSPQYPQGYGPPPPPHRQHSFPEGADGSPLSGGPHYMKTYNYSTNGADFDNGHFNYGVDEQVTSPIECRSERTGSRKRSYTRRDSASDEEETPARRQEDDITPKYKRRQPKVEAAYGRRW</sequence>
<evidence type="ECO:0000259" key="3">
    <source>
        <dbReference type="PROSITE" id="PS50158"/>
    </source>
</evidence>
<feature type="domain" description="CCHC-type" evidence="3">
    <location>
        <begin position="110"/>
        <end position="125"/>
    </location>
</feature>
<feature type="region of interest" description="Disordered" evidence="2">
    <location>
        <begin position="138"/>
        <end position="211"/>
    </location>
</feature>
<feature type="region of interest" description="Disordered" evidence="2">
    <location>
        <begin position="1"/>
        <end position="103"/>
    </location>
</feature>
<reference evidence="4 5" key="1">
    <citation type="submission" date="2024-09" db="EMBL/GenBank/DDBJ databases">
        <title>Rethinking Asexuality: The Enigmatic Case of Functional Sexual Genes in Lepraria (Stereocaulaceae).</title>
        <authorList>
            <person name="Doellman M."/>
            <person name="Sun Y."/>
            <person name="Barcenas-Pena A."/>
            <person name="Lumbsch H.T."/>
            <person name="Grewe F."/>
        </authorList>
    </citation>
    <scope>NUCLEOTIDE SEQUENCE [LARGE SCALE GENOMIC DNA]</scope>
    <source>
        <strain evidence="4 5">Grewe 0041</strain>
    </source>
</reference>
<evidence type="ECO:0000313" key="4">
    <source>
        <dbReference type="EMBL" id="KAL2051431.1"/>
    </source>
</evidence>
<feature type="compositionally biased region" description="Low complexity" evidence="2">
    <location>
        <begin position="1"/>
        <end position="11"/>
    </location>
</feature>
<feature type="compositionally biased region" description="Polar residues" evidence="2">
    <location>
        <begin position="526"/>
        <end position="538"/>
    </location>
</feature>
<feature type="compositionally biased region" description="Low complexity" evidence="2">
    <location>
        <begin position="255"/>
        <end position="271"/>
    </location>
</feature>
<feature type="compositionally biased region" description="Acidic residues" evidence="2">
    <location>
        <begin position="334"/>
        <end position="347"/>
    </location>
</feature>
<dbReference type="Pfam" id="PF00098">
    <property type="entry name" value="zf-CCHC"/>
    <property type="match status" value="1"/>
</dbReference>
<feature type="compositionally biased region" description="Basic and acidic residues" evidence="2">
    <location>
        <begin position="481"/>
        <end position="492"/>
    </location>
</feature>
<feature type="compositionally biased region" description="Polar residues" evidence="2">
    <location>
        <begin position="307"/>
        <end position="325"/>
    </location>
</feature>
<feature type="compositionally biased region" description="Basic and acidic residues" evidence="2">
    <location>
        <begin position="700"/>
        <end position="722"/>
    </location>
</feature>
<feature type="compositionally biased region" description="Low complexity" evidence="2">
    <location>
        <begin position="19"/>
        <end position="70"/>
    </location>
</feature>
<evidence type="ECO:0000256" key="2">
    <source>
        <dbReference type="SAM" id="MobiDB-lite"/>
    </source>
</evidence>
<keyword evidence="1" id="KW-0863">Zinc-finger</keyword>
<dbReference type="EMBL" id="JBHFEH010000035">
    <property type="protein sequence ID" value="KAL2051431.1"/>
    <property type="molecule type" value="Genomic_DNA"/>
</dbReference>
<feature type="compositionally biased region" description="Low complexity" evidence="2">
    <location>
        <begin position="194"/>
        <end position="211"/>
    </location>
</feature>
<feature type="compositionally biased region" description="Polar residues" evidence="2">
    <location>
        <begin position="272"/>
        <end position="300"/>
    </location>
</feature>
<keyword evidence="1" id="KW-0862">Zinc</keyword>
<dbReference type="InterPro" id="IPR036875">
    <property type="entry name" value="Znf_CCHC_sf"/>
</dbReference>
<dbReference type="SUPFAM" id="SSF57756">
    <property type="entry name" value="Retrovirus zinc finger-like domains"/>
    <property type="match status" value="1"/>
</dbReference>
<feature type="region of interest" description="Disordered" evidence="2">
    <location>
        <begin position="510"/>
        <end position="739"/>
    </location>
</feature>
<name>A0ABR4B0J8_9LECA</name>
<keyword evidence="5" id="KW-1185">Reference proteome</keyword>
<organism evidence="4 5">
    <name type="scientific">Lepraria finkii</name>
    <dbReference type="NCBI Taxonomy" id="1340010"/>
    <lineage>
        <taxon>Eukaryota</taxon>
        <taxon>Fungi</taxon>
        <taxon>Dikarya</taxon>
        <taxon>Ascomycota</taxon>
        <taxon>Pezizomycotina</taxon>
        <taxon>Lecanoromycetes</taxon>
        <taxon>OSLEUM clade</taxon>
        <taxon>Lecanoromycetidae</taxon>
        <taxon>Lecanorales</taxon>
        <taxon>Lecanorineae</taxon>
        <taxon>Stereocaulaceae</taxon>
        <taxon>Lepraria</taxon>
    </lineage>
</organism>
<feature type="compositionally biased region" description="Polar residues" evidence="2">
    <location>
        <begin position="586"/>
        <end position="607"/>
    </location>
</feature>
<gene>
    <name evidence="4" type="ORF">ABVK25_008298</name>
</gene>
<feature type="region of interest" description="Disordered" evidence="2">
    <location>
        <begin position="462"/>
        <end position="492"/>
    </location>
</feature>
<feature type="compositionally biased region" description="Low complexity" evidence="2">
    <location>
        <begin position="225"/>
        <end position="241"/>
    </location>
</feature>
<comment type="caution">
    <text evidence="4">The sequence shown here is derived from an EMBL/GenBank/DDBJ whole genome shotgun (WGS) entry which is preliminary data.</text>
</comment>
<proteinExistence type="predicted"/>
<accession>A0ABR4B0J8</accession>
<dbReference type="PROSITE" id="PS50158">
    <property type="entry name" value="ZF_CCHC"/>
    <property type="match status" value="1"/>
</dbReference>
<keyword evidence="1" id="KW-0479">Metal-binding</keyword>
<feature type="region of interest" description="Disordered" evidence="2">
    <location>
        <begin position="225"/>
        <end position="349"/>
    </location>
</feature>
<dbReference type="SMART" id="SM00343">
    <property type="entry name" value="ZnF_C2HC"/>
    <property type="match status" value="1"/>
</dbReference>
<feature type="compositionally biased region" description="Low complexity" evidence="2">
    <location>
        <begin position="80"/>
        <end position="96"/>
    </location>
</feature>
<dbReference type="Proteomes" id="UP001590951">
    <property type="component" value="Unassembled WGS sequence"/>
</dbReference>
<protein>
    <recommendedName>
        <fullName evidence="3">CCHC-type domain-containing protein</fullName>
    </recommendedName>
</protein>